<evidence type="ECO:0000259" key="2">
    <source>
        <dbReference type="PROSITE" id="PS50157"/>
    </source>
</evidence>
<evidence type="ECO:0000313" key="3">
    <source>
        <dbReference type="EMBL" id="QHT99262.1"/>
    </source>
</evidence>
<organism evidence="3">
    <name type="scientific">viral metagenome</name>
    <dbReference type="NCBI Taxonomy" id="1070528"/>
    <lineage>
        <taxon>unclassified sequences</taxon>
        <taxon>metagenomes</taxon>
        <taxon>organismal metagenomes</taxon>
    </lineage>
</organism>
<dbReference type="AlphaFoldDB" id="A0A6C0J1S7"/>
<feature type="coiled-coil region" evidence="1">
    <location>
        <begin position="115"/>
        <end position="153"/>
    </location>
</feature>
<dbReference type="InterPro" id="IPR013087">
    <property type="entry name" value="Znf_C2H2_type"/>
</dbReference>
<keyword evidence="1" id="KW-0175">Coiled coil</keyword>
<proteinExistence type="predicted"/>
<sequence length="328" mass="38107">MTIKVPKSSREYSCKTCDYHTSRLSQYDRHLLTAKHKLMTKMMTNNDMKTAKAFVCEDCGNEYKYRQGLSVHRKKCQNTPEPTNIDLHDNASPDILDRDSILTLIKQNNDFKDLLVESNQKVEKSNQKTAELLEESNQKTAELQQQLVDAVKNNTSIVTNNITNNNQKFNLNFFLNDTCKDAMSITDFLGSMNVNFNELEYIGNHGYVNGMTKMIMDRLKGMDVTKRPIHCTDIKRETMYIKEDDGWSKDTEELTKLRRILSSVSMTNYRTVPVWRNAHPDSEVMDSRTHNFCYKMMRAILGDAEDEQIRLDNKIIKTMSKDLFVSKY</sequence>
<dbReference type="PROSITE" id="PS50157">
    <property type="entry name" value="ZINC_FINGER_C2H2_2"/>
    <property type="match status" value="1"/>
</dbReference>
<accession>A0A6C0J1S7</accession>
<protein>
    <recommendedName>
        <fullName evidence="2">C2H2-type domain-containing protein</fullName>
    </recommendedName>
</protein>
<reference evidence="3" key="1">
    <citation type="journal article" date="2020" name="Nature">
        <title>Giant virus diversity and host interactions through global metagenomics.</title>
        <authorList>
            <person name="Schulz F."/>
            <person name="Roux S."/>
            <person name="Paez-Espino D."/>
            <person name="Jungbluth S."/>
            <person name="Walsh D.A."/>
            <person name="Denef V.J."/>
            <person name="McMahon K.D."/>
            <person name="Konstantinidis K.T."/>
            <person name="Eloe-Fadrosh E.A."/>
            <person name="Kyrpides N.C."/>
            <person name="Woyke T."/>
        </authorList>
    </citation>
    <scope>NUCLEOTIDE SEQUENCE</scope>
    <source>
        <strain evidence="3">GVMAG-M-3300025699-48</strain>
    </source>
</reference>
<name>A0A6C0J1S7_9ZZZZ</name>
<dbReference type="EMBL" id="MN740306">
    <property type="protein sequence ID" value="QHT99262.1"/>
    <property type="molecule type" value="Genomic_DNA"/>
</dbReference>
<dbReference type="Gene3D" id="3.30.160.60">
    <property type="entry name" value="Classic Zinc Finger"/>
    <property type="match status" value="1"/>
</dbReference>
<evidence type="ECO:0000256" key="1">
    <source>
        <dbReference type="SAM" id="Coils"/>
    </source>
</evidence>
<feature type="domain" description="C2H2-type" evidence="2">
    <location>
        <begin position="54"/>
        <end position="82"/>
    </location>
</feature>